<dbReference type="InterPro" id="IPR051912">
    <property type="entry name" value="Alkylbase_DNA_Glycosylase/TA"/>
</dbReference>
<evidence type="ECO:0000256" key="4">
    <source>
        <dbReference type="ARBA" id="ARBA00023204"/>
    </source>
</evidence>
<dbReference type="CDD" id="cd00056">
    <property type="entry name" value="ENDO3c"/>
    <property type="match status" value="1"/>
</dbReference>
<dbReference type="SUPFAM" id="SSF48150">
    <property type="entry name" value="DNA-glycosylase"/>
    <property type="match status" value="1"/>
</dbReference>
<evidence type="ECO:0000313" key="7">
    <source>
        <dbReference type="Proteomes" id="UP000639859"/>
    </source>
</evidence>
<dbReference type="Pfam" id="PF00730">
    <property type="entry name" value="HhH-GPD"/>
    <property type="match status" value="1"/>
</dbReference>
<evidence type="ECO:0000256" key="3">
    <source>
        <dbReference type="ARBA" id="ARBA00022763"/>
    </source>
</evidence>
<dbReference type="PANTHER" id="PTHR43003:SF5">
    <property type="entry name" value="DNA-3-METHYLADENINE GLYCOSYLASE"/>
    <property type="match status" value="1"/>
</dbReference>
<dbReference type="Proteomes" id="UP000639859">
    <property type="component" value="Unassembled WGS sequence"/>
</dbReference>
<dbReference type="Gene3D" id="1.10.340.30">
    <property type="entry name" value="Hypothetical protein, domain 2"/>
    <property type="match status" value="1"/>
</dbReference>
<sequence>MLGEGFLAGVISASAPTPDLIAAARAHLAATDPLFGRLEAVTPIFEWRLRPGGFPGLARMIVEQQISVAAAASIWARVQAGLPDMTPDALMALDDPALQGFGLSRPKVRYLREIAGAHLSGACDFDALKALPDAEAVAALVAIKGVGRWTAETFLMFCEGRIDVFPGGDVALQEAMRWADGLEVRPNEKAAYVRAEAWKPYRGVAAHLLWACYGGVRRGEISLDGRTA</sequence>
<keyword evidence="4" id="KW-0234">DNA repair</keyword>
<dbReference type="RefSeq" id="WP_198574245.1">
    <property type="nucleotide sequence ID" value="NZ_JADWOX010000001.1"/>
</dbReference>
<gene>
    <name evidence="6" type="ORF">I4Q42_01230</name>
</gene>
<dbReference type="InterPro" id="IPR003265">
    <property type="entry name" value="HhH-GPD_domain"/>
</dbReference>
<dbReference type="PANTHER" id="PTHR43003">
    <property type="entry name" value="DNA-3-METHYLADENINE GLYCOSYLASE"/>
    <property type="match status" value="1"/>
</dbReference>
<reference evidence="6 7" key="1">
    <citation type="submission" date="2020-11" db="EMBL/GenBank/DDBJ databases">
        <title>genome sequence of strain KACC 18849.</title>
        <authorList>
            <person name="Gao J."/>
            <person name="Zhang X."/>
        </authorList>
    </citation>
    <scope>NUCLEOTIDE SEQUENCE [LARGE SCALE GENOMIC DNA]</scope>
    <source>
        <strain evidence="6 7">KACC 18849</strain>
    </source>
</reference>
<dbReference type="EMBL" id="JADWOX010000001">
    <property type="protein sequence ID" value="MBI1682284.1"/>
    <property type="molecule type" value="Genomic_DNA"/>
</dbReference>
<comment type="catalytic activity">
    <reaction evidence="1">
        <text>Hydrolysis of alkylated DNA, releasing 3-methyladenine, 3-methylguanine, 7-methylguanine and 7-methyladenine.</text>
        <dbReference type="EC" id="3.2.2.21"/>
    </reaction>
</comment>
<dbReference type="SMART" id="SM00478">
    <property type="entry name" value="ENDO3c"/>
    <property type="match status" value="1"/>
</dbReference>
<name>A0ABS0SS23_9CAUL</name>
<proteinExistence type="predicted"/>
<dbReference type="InterPro" id="IPR011257">
    <property type="entry name" value="DNA_glycosylase"/>
</dbReference>
<feature type="domain" description="HhH-GPD" evidence="5">
    <location>
        <begin position="62"/>
        <end position="214"/>
    </location>
</feature>
<evidence type="ECO:0000313" key="6">
    <source>
        <dbReference type="EMBL" id="MBI1682284.1"/>
    </source>
</evidence>
<evidence type="ECO:0000256" key="2">
    <source>
        <dbReference type="ARBA" id="ARBA00012000"/>
    </source>
</evidence>
<evidence type="ECO:0000256" key="1">
    <source>
        <dbReference type="ARBA" id="ARBA00000086"/>
    </source>
</evidence>
<accession>A0ABS0SS23</accession>
<organism evidence="6 7">
    <name type="scientific">Caulobacter hibisci</name>
    <dbReference type="NCBI Taxonomy" id="2035993"/>
    <lineage>
        <taxon>Bacteria</taxon>
        <taxon>Pseudomonadati</taxon>
        <taxon>Pseudomonadota</taxon>
        <taxon>Alphaproteobacteria</taxon>
        <taxon>Caulobacterales</taxon>
        <taxon>Caulobacteraceae</taxon>
        <taxon>Caulobacter</taxon>
    </lineage>
</organism>
<keyword evidence="3" id="KW-0227">DNA damage</keyword>
<dbReference type="EC" id="3.2.2.21" evidence="2"/>
<dbReference type="Gene3D" id="1.10.1670.40">
    <property type="match status" value="1"/>
</dbReference>
<comment type="caution">
    <text evidence="6">The sequence shown here is derived from an EMBL/GenBank/DDBJ whole genome shotgun (WGS) entry which is preliminary data.</text>
</comment>
<keyword evidence="7" id="KW-1185">Reference proteome</keyword>
<evidence type="ECO:0000259" key="5">
    <source>
        <dbReference type="SMART" id="SM00478"/>
    </source>
</evidence>
<protein>
    <recommendedName>
        <fullName evidence="2">DNA-3-methyladenine glycosylase II</fullName>
        <ecNumber evidence="2">3.2.2.21</ecNumber>
    </recommendedName>
</protein>